<feature type="signal peptide" evidence="1">
    <location>
        <begin position="1"/>
        <end position="22"/>
    </location>
</feature>
<name>H7EM42_9SPIR</name>
<accession>H7EM42</accession>
<sequence>MKARKIIICVLATLSLSSVALAESGVYRYVNTLDGVNVRDKPSLSGKKKFALKCNERVELLEETAEKEKIGDSEKPWCKIRTQSGSWGFVYGEYLSRTLEDAADFRCYEILNPVEDWLEELAEQFTSTMNIDRNGRNIFSFSEEDITRVYGQGINYIFYPTKDEESGKEGYFLLGVYVYDNDGMPKDFPIQIGDSMEKVRDIFGKKPNGEAYFFENIDDLQAWRGGYVRMHVFDDGENIVGIKFDFAPGW</sequence>
<feature type="domain" description="SH3b" evidence="2">
    <location>
        <begin position="34"/>
        <end position="96"/>
    </location>
</feature>
<dbReference type="eggNOG" id="ENOG50322IJ">
    <property type="taxonomic scope" value="Bacteria"/>
</dbReference>
<reference evidence="3 4" key="1">
    <citation type="submission" date="2011-09" db="EMBL/GenBank/DDBJ databases">
        <title>The draft genome of Treponema saccharophilum DSM 2985.</title>
        <authorList>
            <consortium name="US DOE Joint Genome Institute (JGI-PGF)"/>
            <person name="Lucas S."/>
            <person name="Copeland A."/>
            <person name="Lapidus A."/>
            <person name="Glavina del Rio T."/>
            <person name="Dalin E."/>
            <person name="Tice H."/>
            <person name="Bruce D."/>
            <person name="Goodwin L."/>
            <person name="Pitluck S."/>
            <person name="Peters L."/>
            <person name="Kyrpides N."/>
            <person name="Mavromatis K."/>
            <person name="Ivanova N."/>
            <person name="Markowitz V."/>
            <person name="Cheng J.-F."/>
            <person name="Hugenholtz P."/>
            <person name="Woyke T."/>
            <person name="Wu D."/>
            <person name="Gronow S."/>
            <person name="Wellnitz S."/>
            <person name="Brambilla E."/>
            <person name="Klenk H.-P."/>
            <person name="Eisen J.A."/>
        </authorList>
    </citation>
    <scope>NUCLEOTIDE SEQUENCE [LARGE SCALE GENOMIC DNA]</scope>
    <source>
        <strain evidence="3 4">DSM 2985</strain>
    </source>
</reference>
<keyword evidence="4" id="KW-1185">Reference proteome</keyword>
<proteinExistence type="predicted"/>
<dbReference type="EMBL" id="AGRW01000050">
    <property type="protein sequence ID" value="EIC01450.1"/>
    <property type="molecule type" value="Genomic_DNA"/>
</dbReference>
<dbReference type="STRING" id="907348.TresaDRAFT_1342"/>
<gene>
    <name evidence="3" type="ORF">TresaDRAFT_1342</name>
</gene>
<organism evidence="3 4">
    <name type="scientific">Treponema saccharophilum DSM 2985</name>
    <dbReference type="NCBI Taxonomy" id="907348"/>
    <lineage>
        <taxon>Bacteria</taxon>
        <taxon>Pseudomonadati</taxon>
        <taxon>Spirochaetota</taxon>
        <taxon>Spirochaetia</taxon>
        <taxon>Spirochaetales</taxon>
        <taxon>Treponemataceae</taxon>
        <taxon>Treponema</taxon>
    </lineage>
</organism>
<dbReference type="PATRIC" id="fig|907348.3.peg.1996"/>
<evidence type="ECO:0000313" key="3">
    <source>
        <dbReference type="EMBL" id="EIC01450.1"/>
    </source>
</evidence>
<dbReference type="Pfam" id="PF08239">
    <property type="entry name" value="SH3_3"/>
    <property type="match status" value="1"/>
</dbReference>
<dbReference type="AlphaFoldDB" id="H7EM42"/>
<evidence type="ECO:0000256" key="1">
    <source>
        <dbReference type="SAM" id="SignalP"/>
    </source>
</evidence>
<dbReference type="InterPro" id="IPR003646">
    <property type="entry name" value="SH3-like_bac-type"/>
</dbReference>
<protein>
    <submittedName>
        <fullName evidence="3">SH3 type 3 domain protein</fullName>
    </submittedName>
</protein>
<dbReference type="Gene3D" id="2.30.30.40">
    <property type="entry name" value="SH3 Domains"/>
    <property type="match status" value="1"/>
</dbReference>
<dbReference type="Proteomes" id="UP000003571">
    <property type="component" value="Unassembled WGS sequence"/>
</dbReference>
<dbReference type="RefSeq" id="WP_002705228.1">
    <property type="nucleotide sequence ID" value="NZ_AGRW01000050.1"/>
</dbReference>
<feature type="chain" id="PRO_5003609811" evidence="1">
    <location>
        <begin position="23"/>
        <end position="250"/>
    </location>
</feature>
<evidence type="ECO:0000259" key="2">
    <source>
        <dbReference type="Pfam" id="PF08239"/>
    </source>
</evidence>
<keyword evidence="1" id="KW-0732">Signal</keyword>
<evidence type="ECO:0000313" key="4">
    <source>
        <dbReference type="Proteomes" id="UP000003571"/>
    </source>
</evidence>
<comment type="caution">
    <text evidence="3">The sequence shown here is derived from an EMBL/GenBank/DDBJ whole genome shotgun (WGS) entry which is preliminary data.</text>
</comment>